<feature type="region of interest" description="Disordered" evidence="1">
    <location>
        <begin position="147"/>
        <end position="167"/>
    </location>
</feature>
<feature type="region of interest" description="Disordered" evidence="1">
    <location>
        <begin position="91"/>
        <end position="113"/>
    </location>
</feature>
<evidence type="ECO:0000313" key="3">
    <source>
        <dbReference type="Proteomes" id="UP000658793"/>
    </source>
</evidence>
<evidence type="ECO:0000256" key="1">
    <source>
        <dbReference type="SAM" id="MobiDB-lite"/>
    </source>
</evidence>
<gene>
    <name evidence="2" type="ORF">GCM10008015_30210</name>
</gene>
<feature type="region of interest" description="Disordered" evidence="1">
    <location>
        <begin position="232"/>
        <end position="256"/>
    </location>
</feature>
<feature type="compositionally biased region" description="Low complexity" evidence="1">
    <location>
        <begin position="232"/>
        <end position="249"/>
    </location>
</feature>
<organism evidence="2 3">
    <name type="scientific">Flavobacterium palustre</name>
    <dbReference type="NCBI Taxonomy" id="1476463"/>
    <lineage>
        <taxon>Bacteria</taxon>
        <taxon>Pseudomonadati</taxon>
        <taxon>Bacteroidota</taxon>
        <taxon>Flavobacteriia</taxon>
        <taxon>Flavobacteriales</taxon>
        <taxon>Flavobacteriaceae</taxon>
        <taxon>Flavobacterium</taxon>
    </lineage>
</organism>
<accession>A0ABQ1HSX6</accession>
<protein>
    <submittedName>
        <fullName evidence="2">Transcriptional regulator</fullName>
    </submittedName>
</protein>
<keyword evidence="3" id="KW-1185">Reference proteome</keyword>
<evidence type="ECO:0000313" key="2">
    <source>
        <dbReference type="EMBL" id="GGA87519.1"/>
    </source>
</evidence>
<reference evidence="3" key="1">
    <citation type="journal article" date="2019" name="Int. J. Syst. Evol. Microbiol.">
        <title>The Global Catalogue of Microorganisms (GCM) 10K type strain sequencing project: providing services to taxonomists for standard genome sequencing and annotation.</title>
        <authorList>
            <consortium name="The Broad Institute Genomics Platform"/>
            <consortium name="The Broad Institute Genome Sequencing Center for Infectious Disease"/>
            <person name="Wu L."/>
            <person name="Ma J."/>
        </authorList>
    </citation>
    <scope>NUCLEOTIDE SEQUENCE [LARGE SCALE GENOMIC DNA]</scope>
    <source>
        <strain evidence="3">CGMCC 1.12811</strain>
    </source>
</reference>
<sequence>MMLTAKIKSKATYHKCIKELHDKKYIIYKPSYNPYTGSEVILPDLSLNAIDSHGVNDSITEITIPDIEPNLFNSEQTSTKDEPMKFNKCVTSSNNEFSEPLNEPTPPKKDTKKDLTVLNFDSTIPNFDRTVLKNGIYNKTNINTNKTISAPTQKKEKNKTSSINEKVPPNLDAVKNYFKEKNIRELEAEKFFNYYNSNGWLIGGKTPMKDWKAAVRNWILNLEKFNNNQNLQTNPNPNLKPNNLNVSNNKDYAEPL</sequence>
<name>A0ABQ1HSX6_9FLAO</name>
<comment type="caution">
    <text evidence="2">The sequence shown here is derived from an EMBL/GenBank/DDBJ whole genome shotgun (WGS) entry which is preliminary data.</text>
</comment>
<proteinExistence type="predicted"/>
<dbReference type="Proteomes" id="UP000658793">
    <property type="component" value="Unassembled WGS sequence"/>
</dbReference>
<dbReference type="EMBL" id="BMGA01000010">
    <property type="protein sequence ID" value="GGA87519.1"/>
    <property type="molecule type" value="Genomic_DNA"/>
</dbReference>